<name>A0A9P8I9S6_9PEZI</name>
<keyword evidence="2" id="KW-1185">Reference proteome</keyword>
<reference evidence="1" key="1">
    <citation type="submission" date="2021-03" db="EMBL/GenBank/DDBJ databases">
        <title>Comparative genomics and phylogenomic investigation of the class Geoglossomycetes provide insights into ecological specialization and systematics.</title>
        <authorList>
            <person name="Melie T."/>
            <person name="Pirro S."/>
            <person name="Miller A.N."/>
            <person name="Quandt A."/>
        </authorList>
    </citation>
    <scope>NUCLEOTIDE SEQUENCE</scope>
    <source>
        <strain evidence="1">GBOQ0MN5Z8</strain>
    </source>
</reference>
<dbReference type="InterPro" id="IPR050667">
    <property type="entry name" value="PPR-containing_protein"/>
</dbReference>
<dbReference type="EMBL" id="JAGHQL010000122">
    <property type="protein sequence ID" value="KAH0538120.1"/>
    <property type="molecule type" value="Genomic_DNA"/>
</dbReference>
<accession>A0A9P8I9S6</accession>
<dbReference type="Gene3D" id="1.25.40.10">
    <property type="entry name" value="Tetratricopeptide repeat domain"/>
    <property type="match status" value="3"/>
</dbReference>
<dbReference type="PANTHER" id="PTHR47939">
    <property type="entry name" value="MEMBRANE-ASSOCIATED SALT-INDUCIBLE PROTEIN-LIKE"/>
    <property type="match status" value="1"/>
</dbReference>
<comment type="caution">
    <text evidence="1">The sequence shown here is derived from an EMBL/GenBank/DDBJ whole genome shotgun (WGS) entry which is preliminary data.</text>
</comment>
<dbReference type="OrthoDB" id="185373at2759"/>
<dbReference type="InterPro" id="IPR011990">
    <property type="entry name" value="TPR-like_helical_dom_sf"/>
</dbReference>
<evidence type="ECO:0000313" key="1">
    <source>
        <dbReference type="EMBL" id="KAH0538120.1"/>
    </source>
</evidence>
<organism evidence="1 2">
    <name type="scientific">Glutinoglossum americanum</name>
    <dbReference type="NCBI Taxonomy" id="1670608"/>
    <lineage>
        <taxon>Eukaryota</taxon>
        <taxon>Fungi</taxon>
        <taxon>Dikarya</taxon>
        <taxon>Ascomycota</taxon>
        <taxon>Pezizomycotina</taxon>
        <taxon>Geoglossomycetes</taxon>
        <taxon>Geoglossales</taxon>
        <taxon>Geoglossaceae</taxon>
        <taxon>Glutinoglossum</taxon>
    </lineage>
</organism>
<gene>
    <name evidence="1" type="ORF">FGG08_005282</name>
</gene>
<evidence type="ECO:0000313" key="2">
    <source>
        <dbReference type="Proteomes" id="UP000698800"/>
    </source>
</evidence>
<dbReference type="AlphaFoldDB" id="A0A9P8I9S6"/>
<protein>
    <recommendedName>
        <fullName evidence="3">Pentatricopeptide repeat-containing protein</fullName>
    </recommendedName>
</protein>
<sequence length="747" mass="86078">MPFLCSSQRRTLFLKPDRRPKKVDLDPGLRKMLDLNESASMQARPPPAKDLAQAFKAFFRSKHQIREPLEEIQAMHAFATFQHLQRHNAEQDGFGLSLNDLQTAMDALVQVPEGNVSIHHAFAKALFEEIKQRRETNPSNALISGLKDLLPYVSVICQTGNTMEAQALVEKHWKGHPGRTGRRLAARLLEGFAKENKEEELLRVLVLMEENGVDFDSRVHQVITKHYALKNDVEATKKWFRHPIAHGETPTPYTNAHILRFCLRNNELEWGSAVFRSILETNPDKKTWDIIFQWAAAMGKGVDEVEQMMRVMVRRNPDDETLRPDIETINGLVEFANSRNDPYTAERYISLGQRWNMEPNAETYILQMDYRIKVGDIAGAKATYEVLRAEDVPQNEDLPVIFRLIQALCAAKHTNFYNITSIVADITERKVRLDPDTVVALCLLHLRRDEPNEVVDLLNSHTFHYSLDQRVYVRNALLAFCLDRDNSTARAWDAYQIFRQVFDETPLEIRSLMMREFFDRRRPDMACHIFSHMRHHFNPERRPTAETYIECFEGIAGAADLEGLQMIHNTLKLDDEVEPCTRLYNALMLAYTACDMPFRSLEFWDDITNSREGPTYNSIQIVFEACQAAPFGDRHARPIWQKLKKMGVQPTKEIYAAYAGALARQGHLEEARKVVDGMEKDAGFEVNYFLCETRCKFLSYEVVWVVMLTYSPDWGHCTMPQRGKADKTKLKNGLLRPTQRPGVSWSS</sequence>
<dbReference type="PANTHER" id="PTHR47939:SF5">
    <property type="entry name" value="PENTACOTRIPEPTIDE-REPEAT REGION OF PRORP DOMAIN-CONTAINING PROTEIN"/>
    <property type="match status" value="1"/>
</dbReference>
<evidence type="ECO:0008006" key="3">
    <source>
        <dbReference type="Google" id="ProtNLM"/>
    </source>
</evidence>
<dbReference type="Proteomes" id="UP000698800">
    <property type="component" value="Unassembled WGS sequence"/>
</dbReference>
<proteinExistence type="predicted"/>